<evidence type="ECO:0000313" key="4">
    <source>
        <dbReference type="Proteomes" id="UP000325313"/>
    </source>
</evidence>
<organism evidence="2 4">
    <name type="scientific">Puccinia graminis f. sp. tritici</name>
    <dbReference type="NCBI Taxonomy" id="56615"/>
    <lineage>
        <taxon>Eukaryota</taxon>
        <taxon>Fungi</taxon>
        <taxon>Dikarya</taxon>
        <taxon>Basidiomycota</taxon>
        <taxon>Pucciniomycotina</taxon>
        <taxon>Pucciniomycetes</taxon>
        <taxon>Pucciniales</taxon>
        <taxon>Pucciniaceae</taxon>
        <taxon>Puccinia</taxon>
    </lineage>
</organism>
<reference evidence="3 4" key="1">
    <citation type="submission" date="2019-05" db="EMBL/GenBank/DDBJ databases">
        <title>Emergence of the Ug99 lineage of the wheat stem rust pathogen through somatic hybridization.</title>
        <authorList>
            <person name="Li F."/>
            <person name="Upadhyaya N.M."/>
            <person name="Sperschneider J."/>
            <person name="Matny O."/>
            <person name="Nguyen-Phuc H."/>
            <person name="Mago R."/>
            <person name="Raley C."/>
            <person name="Miller M.E."/>
            <person name="Silverstein K.A.T."/>
            <person name="Henningsen E."/>
            <person name="Hirsch C.D."/>
            <person name="Visser B."/>
            <person name="Pretorius Z.A."/>
            <person name="Steffenson B.J."/>
            <person name="Schwessinger B."/>
            <person name="Dodds P.N."/>
            <person name="Figueroa M."/>
        </authorList>
    </citation>
    <scope>NUCLEOTIDE SEQUENCE [LARGE SCALE GENOMIC DNA]</scope>
    <source>
        <strain evidence="1">21-0</strain>
        <strain evidence="2 4">Ug99</strain>
    </source>
</reference>
<comment type="caution">
    <text evidence="2">The sequence shown here is derived from an EMBL/GenBank/DDBJ whole genome shotgun (WGS) entry which is preliminary data.</text>
</comment>
<dbReference type="Proteomes" id="UP000325313">
    <property type="component" value="Unassembled WGS sequence"/>
</dbReference>
<keyword evidence="3" id="KW-1185">Reference proteome</keyword>
<dbReference type="Proteomes" id="UP000324748">
    <property type="component" value="Unassembled WGS sequence"/>
</dbReference>
<dbReference type="EMBL" id="VSWC01000197">
    <property type="protein sequence ID" value="KAA1064679.1"/>
    <property type="molecule type" value="Genomic_DNA"/>
</dbReference>
<dbReference type="AlphaFoldDB" id="A0A5B0LUN8"/>
<evidence type="ECO:0000313" key="2">
    <source>
        <dbReference type="EMBL" id="KAA1068142.1"/>
    </source>
</evidence>
<evidence type="ECO:0000313" key="3">
    <source>
        <dbReference type="Proteomes" id="UP000324748"/>
    </source>
</evidence>
<sequence length="117" mass="13287">MRRENLSAFIVLMLCKFEIHRIQGKSSDLKDGAYDELACAGSGGQRGPAFAGFLGRIWPPLRLSPATRRHGRRFFKPVFRGHYRRRQLIENELPHQLGYAVSPVGVARQINDPLSRT</sequence>
<evidence type="ECO:0000313" key="1">
    <source>
        <dbReference type="EMBL" id="KAA1064679.1"/>
    </source>
</evidence>
<name>A0A5B0LUN8_PUCGR</name>
<protein>
    <submittedName>
        <fullName evidence="2">Uncharacterized protein</fullName>
    </submittedName>
</protein>
<dbReference type="EMBL" id="VDEP01000506">
    <property type="protein sequence ID" value="KAA1068142.1"/>
    <property type="molecule type" value="Genomic_DNA"/>
</dbReference>
<accession>A0A5B0LUN8</accession>
<gene>
    <name evidence="1" type="ORF">PGT21_011538</name>
    <name evidence="2" type="ORF">PGTUg99_021121</name>
</gene>
<proteinExistence type="predicted"/>